<reference evidence="3 4" key="1">
    <citation type="submission" date="2022-05" db="EMBL/GenBank/DDBJ databases">
        <title>A multi-omics perspective on studying reproductive biology in Daphnia sinensis.</title>
        <authorList>
            <person name="Jia J."/>
        </authorList>
    </citation>
    <scope>NUCLEOTIDE SEQUENCE [LARGE SCALE GENOMIC DNA]</scope>
    <source>
        <strain evidence="3 4">WSL</strain>
    </source>
</reference>
<dbReference type="Pfam" id="PF00652">
    <property type="entry name" value="Ricin_B_lectin"/>
    <property type="match status" value="1"/>
</dbReference>
<dbReference type="InterPro" id="IPR035992">
    <property type="entry name" value="Ricin_B-like_lectins"/>
</dbReference>
<evidence type="ECO:0000313" key="4">
    <source>
        <dbReference type="Proteomes" id="UP000820818"/>
    </source>
</evidence>
<protein>
    <recommendedName>
        <fullName evidence="2">Ricin B lectin domain-containing protein</fullName>
    </recommendedName>
</protein>
<dbReference type="InterPro" id="IPR000772">
    <property type="entry name" value="Ricin_B_lectin"/>
</dbReference>
<dbReference type="AlphaFoldDB" id="A0AAD5L941"/>
<feature type="chain" id="PRO_5042255995" description="Ricin B lectin domain-containing protein" evidence="1">
    <location>
        <begin position="17"/>
        <end position="306"/>
    </location>
</feature>
<keyword evidence="4" id="KW-1185">Reference proteome</keyword>
<organism evidence="3 4">
    <name type="scientific">Daphnia sinensis</name>
    <dbReference type="NCBI Taxonomy" id="1820382"/>
    <lineage>
        <taxon>Eukaryota</taxon>
        <taxon>Metazoa</taxon>
        <taxon>Ecdysozoa</taxon>
        <taxon>Arthropoda</taxon>
        <taxon>Crustacea</taxon>
        <taxon>Branchiopoda</taxon>
        <taxon>Diplostraca</taxon>
        <taxon>Cladocera</taxon>
        <taxon>Anomopoda</taxon>
        <taxon>Daphniidae</taxon>
        <taxon>Daphnia</taxon>
        <taxon>Daphnia similis group</taxon>
    </lineage>
</organism>
<accession>A0AAD5L941</accession>
<comment type="caution">
    <text evidence="3">The sequence shown here is derived from an EMBL/GenBank/DDBJ whole genome shotgun (WGS) entry which is preliminary data.</text>
</comment>
<feature type="domain" description="Ricin B lectin" evidence="2">
    <location>
        <begin position="193"/>
        <end position="282"/>
    </location>
</feature>
<proteinExistence type="predicted"/>
<name>A0AAD5L941_9CRUS</name>
<evidence type="ECO:0000259" key="2">
    <source>
        <dbReference type="Pfam" id="PF00652"/>
    </source>
</evidence>
<dbReference type="PROSITE" id="PS50231">
    <property type="entry name" value="RICIN_B_LECTIN"/>
    <property type="match status" value="1"/>
</dbReference>
<dbReference type="Gene3D" id="2.80.10.50">
    <property type="match status" value="1"/>
</dbReference>
<dbReference type="EMBL" id="WJBH02000005">
    <property type="protein sequence ID" value="KAI9558386.1"/>
    <property type="molecule type" value="Genomic_DNA"/>
</dbReference>
<evidence type="ECO:0000256" key="1">
    <source>
        <dbReference type="SAM" id="SignalP"/>
    </source>
</evidence>
<dbReference type="Proteomes" id="UP000820818">
    <property type="component" value="Linkage Group LG5"/>
</dbReference>
<sequence>MDKTLLLIFIVSTLETYQTIYVTVCDCKNTKTRGILDINSPYYCEKESPDSRQHQPRFQTSYTLMTKQKLVKTWKGWTSTMQLYKLYKNTLSSCMDQTNIDSWACNEYATTKRSKNSIQQEVKFLLNQPFEEELGKRLYSISYAWGSIRLGHPKLTRNENKEKQDTIIYIKISDAQKQVTVHNQYDIEEKLPNGTDFEYLVDQTIRIRNTSTCITITETNNIIPEPCSENTSRWVFDTINYQLISMEKHLCITLKDEDEGSNQSLILRKCSRPENMDDNQQWVFQTVNTNPEVLENFPETTIDELD</sequence>
<evidence type="ECO:0000313" key="3">
    <source>
        <dbReference type="EMBL" id="KAI9558386.1"/>
    </source>
</evidence>
<keyword evidence="1" id="KW-0732">Signal</keyword>
<dbReference type="SUPFAM" id="SSF50370">
    <property type="entry name" value="Ricin B-like lectins"/>
    <property type="match status" value="1"/>
</dbReference>
<gene>
    <name evidence="3" type="ORF">GHT06_015162</name>
</gene>
<feature type="signal peptide" evidence="1">
    <location>
        <begin position="1"/>
        <end position="16"/>
    </location>
</feature>